<dbReference type="SMART" id="SM00915">
    <property type="entry name" value="Jacalin"/>
    <property type="match status" value="1"/>
</dbReference>
<protein>
    <submittedName>
        <fullName evidence="4">Putative effector protein</fullName>
    </submittedName>
</protein>
<dbReference type="AlphaFoldDB" id="A0A5N5QF42"/>
<reference evidence="4 5" key="1">
    <citation type="journal article" date="2019" name="Fungal Biol. Biotechnol.">
        <title>Draft genome sequence of fastidious pathogen Ceratobasidium theobromae, which causes vascular-streak dieback in Theobroma cacao.</title>
        <authorList>
            <person name="Ali S.S."/>
            <person name="Asman A."/>
            <person name="Shao J."/>
            <person name="Firmansyah A.P."/>
            <person name="Susilo A.W."/>
            <person name="Rosmana A."/>
            <person name="McMahon P."/>
            <person name="Junaid M."/>
            <person name="Guest D."/>
            <person name="Kheng T.Y."/>
            <person name="Meinhardt L.W."/>
            <person name="Bailey B.A."/>
        </authorList>
    </citation>
    <scope>NUCLEOTIDE SEQUENCE [LARGE SCALE GENOMIC DNA]</scope>
    <source>
        <strain evidence="4 5">CT2</strain>
    </source>
</reference>
<organism evidence="4 5">
    <name type="scientific">Ceratobasidium theobromae</name>
    <dbReference type="NCBI Taxonomy" id="1582974"/>
    <lineage>
        <taxon>Eukaryota</taxon>
        <taxon>Fungi</taxon>
        <taxon>Dikarya</taxon>
        <taxon>Basidiomycota</taxon>
        <taxon>Agaricomycotina</taxon>
        <taxon>Agaricomycetes</taxon>
        <taxon>Cantharellales</taxon>
        <taxon>Ceratobasidiaceae</taxon>
        <taxon>Ceratobasidium</taxon>
    </lineage>
</organism>
<feature type="region of interest" description="Disordered" evidence="1">
    <location>
        <begin position="23"/>
        <end position="53"/>
    </location>
</feature>
<feature type="domain" description="Jacalin-type lectin" evidence="3">
    <location>
        <begin position="34"/>
        <end position="178"/>
    </location>
</feature>
<dbReference type="EMBL" id="SSOP01000174">
    <property type="protein sequence ID" value="KAB5590370.1"/>
    <property type="molecule type" value="Genomic_DNA"/>
</dbReference>
<dbReference type="SUPFAM" id="SSF51101">
    <property type="entry name" value="Mannose-binding lectins"/>
    <property type="match status" value="1"/>
</dbReference>
<proteinExistence type="predicted"/>
<evidence type="ECO:0000256" key="2">
    <source>
        <dbReference type="SAM" id="SignalP"/>
    </source>
</evidence>
<evidence type="ECO:0000256" key="1">
    <source>
        <dbReference type="SAM" id="MobiDB-lite"/>
    </source>
</evidence>
<dbReference type="Proteomes" id="UP000383932">
    <property type="component" value="Unassembled WGS sequence"/>
</dbReference>
<accession>A0A5N5QF42</accession>
<dbReference type="Gene3D" id="2.100.10.30">
    <property type="entry name" value="Jacalin-like lectin domain"/>
    <property type="match status" value="1"/>
</dbReference>
<dbReference type="OrthoDB" id="3216598at2759"/>
<feature type="chain" id="PRO_5024455124" evidence="2">
    <location>
        <begin position="18"/>
        <end position="180"/>
    </location>
</feature>
<name>A0A5N5QF42_9AGAM</name>
<sequence length="180" mass="19278">MLPTSMFLLAISTLCLAVPPTQGHHNHLARAPGPRKGGSFGGEGGKGFDDLPAVGPNPRLTSLTLRGANRLDAISFTLASGKTFYHGGSGGNARTISLGRNEYITSVRLCRETKYGFTLYEKDRIFYARVTTNTGRSIEAGRATYSCKVDNAPQGFAIVAAHGRSGREVDKLGFVYAPRI</sequence>
<keyword evidence="2" id="KW-0732">Signal</keyword>
<keyword evidence="5" id="KW-1185">Reference proteome</keyword>
<dbReference type="PROSITE" id="PS51752">
    <property type="entry name" value="JACALIN_LECTIN"/>
    <property type="match status" value="1"/>
</dbReference>
<dbReference type="InterPro" id="IPR036404">
    <property type="entry name" value="Jacalin-like_lectin_dom_sf"/>
</dbReference>
<dbReference type="InterPro" id="IPR001229">
    <property type="entry name" value="Jacalin-like_lectin_dom"/>
</dbReference>
<evidence type="ECO:0000313" key="5">
    <source>
        <dbReference type="Proteomes" id="UP000383932"/>
    </source>
</evidence>
<feature type="signal peptide" evidence="2">
    <location>
        <begin position="1"/>
        <end position="17"/>
    </location>
</feature>
<comment type="caution">
    <text evidence="4">The sequence shown here is derived from an EMBL/GenBank/DDBJ whole genome shotgun (WGS) entry which is preliminary data.</text>
</comment>
<gene>
    <name evidence="4" type="ORF">CTheo_6171</name>
</gene>
<dbReference type="Pfam" id="PF01419">
    <property type="entry name" value="Jacalin"/>
    <property type="match status" value="1"/>
</dbReference>
<evidence type="ECO:0000259" key="3">
    <source>
        <dbReference type="PROSITE" id="PS51752"/>
    </source>
</evidence>
<evidence type="ECO:0000313" key="4">
    <source>
        <dbReference type="EMBL" id="KAB5590370.1"/>
    </source>
</evidence>
<feature type="compositionally biased region" description="Gly residues" evidence="1">
    <location>
        <begin position="35"/>
        <end position="45"/>
    </location>
</feature>